<dbReference type="RefSeq" id="WP_138527243.1">
    <property type="nucleotide sequence ID" value="NZ_PNEE01000087.1"/>
</dbReference>
<dbReference type="Gene3D" id="3.40.50.12780">
    <property type="entry name" value="N-terminal domain of ligase-like"/>
    <property type="match status" value="1"/>
</dbReference>
<evidence type="ECO:0008006" key="5">
    <source>
        <dbReference type="Google" id="ProtNLM"/>
    </source>
</evidence>
<dbReference type="InterPro" id="IPR001242">
    <property type="entry name" value="Condensation_dom"/>
</dbReference>
<dbReference type="GO" id="GO:0005737">
    <property type="term" value="C:cytoplasm"/>
    <property type="evidence" value="ECO:0007669"/>
    <property type="project" value="TreeGrafter"/>
</dbReference>
<proteinExistence type="predicted"/>
<dbReference type="InterPro" id="IPR042099">
    <property type="entry name" value="ANL_N_sf"/>
</dbReference>
<dbReference type="PANTHER" id="PTHR45527">
    <property type="entry name" value="NONRIBOSOMAL PEPTIDE SYNTHETASE"/>
    <property type="match status" value="1"/>
</dbReference>
<dbReference type="SUPFAM" id="SSF52777">
    <property type="entry name" value="CoA-dependent acyltransferases"/>
    <property type="match status" value="2"/>
</dbReference>
<dbReference type="InterPro" id="IPR000873">
    <property type="entry name" value="AMP-dep_synth/lig_dom"/>
</dbReference>
<dbReference type="Pfam" id="PF00668">
    <property type="entry name" value="Condensation"/>
    <property type="match status" value="1"/>
</dbReference>
<organism evidence="3 4">
    <name type="scientific">Pseudoalteromonas piscicida</name>
    <dbReference type="NCBI Taxonomy" id="43662"/>
    <lineage>
        <taxon>Bacteria</taxon>
        <taxon>Pseudomonadati</taxon>
        <taxon>Pseudomonadota</taxon>
        <taxon>Gammaproteobacteria</taxon>
        <taxon>Alteromonadales</taxon>
        <taxon>Pseudoalteromonadaceae</taxon>
        <taxon>Pseudoalteromonas</taxon>
    </lineage>
</organism>
<feature type="domain" description="Condensation" evidence="2">
    <location>
        <begin position="7"/>
        <end position="447"/>
    </location>
</feature>
<dbReference type="SUPFAM" id="SSF56801">
    <property type="entry name" value="Acetyl-CoA synthetase-like"/>
    <property type="match status" value="1"/>
</dbReference>
<evidence type="ECO:0000259" key="1">
    <source>
        <dbReference type="Pfam" id="PF00501"/>
    </source>
</evidence>
<accession>A0AAQ2IU75</accession>
<evidence type="ECO:0000313" key="3">
    <source>
        <dbReference type="EMBL" id="TMN82395.1"/>
    </source>
</evidence>
<dbReference type="EMBL" id="PNEL01000004">
    <property type="protein sequence ID" value="TMN82395.1"/>
    <property type="molecule type" value="Genomic_DNA"/>
</dbReference>
<dbReference type="GO" id="GO:0003824">
    <property type="term" value="F:catalytic activity"/>
    <property type="evidence" value="ECO:0007669"/>
    <property type="project" value="InterPro"/>
</dbReference>
<dbReference type="Gene3D" id="3.30.559.10">
    <property type="entry name" value="Chloramphenicol acetyltransferase-like domain"/>
    <property type="match status" value="1"/>
</dbReference>
<gene>
    <name evidence="3" type="ORF">CWB74_00730</name>
</gene>
<dbReference type="InterPro" id="IPR023213">
    <property type="entry name" value="CAT-like_dom_sf"/>
</dbReference>
<name>A0AAQ2IU75_PSEO7</name>
<dbReference type="Proteomes" id="UP000305423">
    <property type="component" value="Unassembled WGS sequence"/>
</dbReference>
<feature type="domain" description="AMP-dependent synthetase/ligase" evidence="1">
    <location>
        <begin position="467"/>
        <end position="517"/>
    </location>
</feature>
<dbReference type="Pfam" id="PF00501">
    <property type="entry name" value="AMP-binding"/>
    <property type="match status" value="1"/>
</dbReference>
<feature type="non-terminal residue" evidence="3">
    <location>
        <position position="517"/>
    </location>
</feature>
<dbReference type="AlphaFoldDB" id="A0AAQ2IU75"/>
<dbReference type="GO" id="GO:0044550">
    <property type="term" value="P:secondary metabolite biosynthetic process"/>
    <property type="evidence" value="ECO:0007669"/>
    <property type="project" value="TreeGrafter"/>
</dbReference>
<reference evidence="4" key="2">
    <citation type="submission" date="2019-06" db="EMBL/GenBank/DDBJ databases">
        <title>Co-occurence of chitin degradation, pigmentation and bioactivity in marine Pseudoalteromonas.</title>
        <authorList>
            <person name="Sonnenschein E.C."/>
            <person name="Bech P.K."/>
        </authorList>
    </citation>
    <scope>NUCLEOTIDE SEQUENCE [LARGE SCALE GENOMIC DNA]</scope>
    <source>
        <strain evidence="4">S1607</strain>
    </source>
</reference>
<protein>
    <recommendedName>
        <fullName evidence="5">Condensation domain-containing protein</fullName>
    </recommendedName>
</protein>
<dbReference type="PANTHER" id="PTHR45527:SF1">
    <property type="entry name" value="FATTY ACID SYNTHASE"/>
    <property type="match status" value="1"/>
</dbReference>
<comment type="caution">
    <text evidence="3">The sequence shown here is derived from an EMBL/GenBank/DDBJ whole genome shotgun (WGS) entry which is preliminary data.</text>
</comment>
<dbReference type="GO" id="GO:0031177">
    <property type="term" value="F:phosphopantetheine binding"/>
    <property type="evidence" value="ECO:0007669"/>
    <property type="project" value="TreeGrafter"/>
</dbReference>
<evidence type="ECO:0000313" key="4">
    <source>
        <dbReference type="Proteomes" id="UP000305423"/>
    </source>
</evidence>
<reference evidence="3 4" key="1">
    <citation type="submission" date="2017-12" db="EMBL/GenBank/DDBJ databases">
        <authorList>
            <person name="Paulsen S."/>
            <person name="Gram L.K."/>
        </authorList>
    </citation>
    <scope>NUCLEOTIDE SEQUENCE [LARGE SCALE GENOMIC DNA]</scope>
    <source>
        <strain evidence="3 4">S1607</strain>
    </source>
</reference>
<dbReference type="Gene3D" id="3.30.559.30">
    <property type="entry name" value="Nonribosomal peptide synthetase, condensation domain"/>
    <property type="match status" value="1"/>
</dbReference>
<dbReference type="GO" id="GO:0043041">
    <property type="term" value="P:amino acid activation for nonribosomal peptide biosynthetic process"/>
    <property type="evidence" value="ECO:0007669"/>
    <property type="project" value="TreeGrafter"/>
</dbReference>
<sequence length="517" mass="59610">MNKPRTRLPLSLPQSDIFWDQLRNENSPVYNIGGYIKCRKLDLEKINWAHEKVINGNDAFGIRVNYDADEVYQYISDERDTDLVFIDFSVHTDALAKAKNWLQQVFESPLPFIDTSLFKTWLVKVEEDQYWYVGFAHHLIMDGWGFSNWAKEISRLYNQCDGDEDTTITPLALNTVLLKDAKYLKSQRYLKDRAYWQTRYHQDNSSIIRANYASEFAHSRACPSRRFELPLSRDFYRQIKALSQEFKVSISHIFLGVLSKYFSSAYSASSLCFGIPAHNRGNFAEKKMIGVFTGVNPFSVEVEPGQTFRDLVSKIASQQKSDFRHQKYPISHISRDLGITAHGNAIYEIMFNFLQLDYRDLFFDSYQGELNYVSHNHHKTPLAITLWDGGAEQVELQFEYSLACFVEQEIQVLSERILLLLQSLLSCPDTLLSDVDILTPAEKALLLTENHYQTESSLSCLCIHEFFETRVSLHPEQEAVLCNGASLTYEDLNRRANQLAHYLKAQGVKPETLVGVC</sequence>
<evidence type="ECO:0000259" key="2">
    <source>
        <dbReference type="Pfam" id="PF00668"/>
    </source>
</evidence>